<evidence type="ECO:0000259" key="5">
    <source>
        <dbReference type="Pfam" id="PF13657"/>
    </source>
</evidence>
<organism evidence="6 7">
    <name type="scientific">Pelodictyon phaeoclathratiforme (strain DSM 5477 / BU-1)</name>
    <dbReference type="NCBI Taxonomy" id="324925"/>
    <lineage>
        <taxon>Bacteria</taxon>
        <taxon>Pseudomonadati</taxon>
        <taxon>Chlorobiota</taxon>
        <taxon>Chlorobiia</taxon>
        <taxon>Chlorobiales</taxon>
        <taxon>Chlorobiaceae</taxon>
        <taxon>Chlorobium/Pelodictyon group</taxon>
        <taxon>Pelodictyon</taxon>
    </lineage>
</organism>
<dbReference type="EMBL" id="CP001110">
    <property type="protein sequence ID" value="ACF44426.1"/>
    <property type="molecule type" value="Genomic_DNA"/>
</dbReference>
<dbReference type="InterPro" id="IPR052028">
    <property type="entry name" value="HipA_Ser/Thr_kinase"/>
</dbReference>
<name>B4SDQ8_PELPB</name>
<dbReference type="RefSeq" id="WP_012508902.1">
    <property type="nucleotide sequence ID" value="NC_011060.1"/>
</dbReference>
<evidence type="ECO:0000256" key="2">
    <source>
        <dbReference type="ARBA" id="ARBA00022679"/>
    </source>
</evidence>
<evidence type="ECO:0000313" key="7">
    <source>
        <dbReference type="Proteomes" id="UP000002724"/>
    </source>
</evidence>
<dbReference type="Pfam" id="PF07804">
    <property type="entry name" value="HipA_C"/>
    <property type="match status" value="1"/>
</dbReference>
<dbReference type="Pfam" id="PF13657">
    <property type="entry name" value="Couple_hipA"/>
    <property type="match status" value="1"/>
</dbReference>
<dbReference type="Proteomes" id="UP000002724">
    <property type="component" value="Chromosome"/>
</dbReference>
<feature type="domain" description="HipA N-terminal subdomain 1" evidence="5">
    <location>
        <begin position="9"/>
        <end position="119"/>
    </location>
</feature>
<protein>
    <submittedName>
        <fullName evidence="6">HipA domain protein</fullName>
    </submittedName>
</protein>
<reference evidence="6 7" key="1">
    <citation type="submission" date="2008-06" db="EMBL/GenBank/DDBJ databases">
        <title>Complete sequence of Pelodictyon phaeoclathratiforme BU-1.</title>
        <authorList>
            <consortium name="US DOE Joint Genome Institute"/>
            <person name="Lucas S."/>
            <person name="Copeland A."/>
            <person name="Lapidus A."/>
            <person name="Glavina del Rio T."/>
            <person name="Dalin E."/>
            <person name="Tice H."/>
            <person name="Bruce D."/>
            <person name="Goodwin L."/>
            <person name="Pitluck S."/>
            <person name="Schmutz J."/>
            <person name="Larimer F."/>
            <person name="Land M."/>
            <person name="Hauser L."/>
            <person name="Kyrpides N."/>
            <person name="Mikhailova N."/>
            <person name="Liu Z."/>
            <person name="Li T."/>
            <person name="Zhao F."/>
            <person name="Overmann J."/>
            <person name="Bryant D.A."/>
            <person name="Richardson P."/>
        </authorList>
    </citation>
    <scope>NUCLEOTIDE SEQUENCE [LARGE SCALE GENOMIC DNA]</scope>
    <source>
        <strain evidence="7">DSM 5477 / BU-1</strain>
    </source>
</reference>
<dbReference type="InterPro" id="IPR012893">
    <property type="entry name" value="HipA-like_C"/>
</dbReference>
<evidence type="ECO:0000259" key="4">
    <source>
        <dbReference type="Pfam" id="PF07804"/>
    </source>
</evidence>
<evidence type="ECO:0000313" key="6">
    <source>
        <dbReference type="EMBL" id="ACF44426.1"/>
    </source>
</evidence>
<evidence type="ECO:0000256" key="1">
    <source>
        <dbReference type="ARBA" id="ARBA00010164"/>
    </source>
</evidence>
<feature type="domain" description="HipA-like C-terminal" evidence="4">
    <location>
        <begin position="168"/>
        <end position="421"/>
    </location>
</feature>
<dbReference type="KEGG" id="pph:Ppha_2229"/>
<proteinExistence type="inferred from homology"/>
<dbReference type="InterPro" id="IPR017508">
    <property type="entry name" value="HipA_N1"/>
</dbReference>
<keyword evidence="3" id="KW-0418">Kinase</keyword>
<dbReference type="GO" id="GO:0004674">
    <property type="term" value="F:protein serine/threonine kinase activity"/>
    <property type="evidence" value="ECO:0007669"/>
    <property type="project" value="TreeGrafter"/>
</dbReference>
<keyword evidence="2" id="KW-0808">Transferase</keyword>
<dbReference type="OrthoDB" id="9805913at2"/>
<dbReference type="Gene3D" id="1.10.1070.20">
    <property type="match status" value="1"/>
</dbReference>
<dbReference type="GO" id="GO:0005829">
    <property type="term" value="C:cytosol"/>
    <property type="evidence" value="ECO:0007669"/>
    <property type="project" value="TreeGrafter"/>
</dbReference>
<keyword evidence="7" id="KW-1185">Reference proteome</keyword>
<sequence>MYHPVKLIEVRAWEKTVGAISLDSGTGYYVFEYAPSWQVGGIELAPMTMPVKESIHIFPLLPEATFRRLPAMLADAIPDDFGNALIDAYLAKAGMQKEAITPLDRLAYMGKRGMGALEFRPVRGPRHTKATAVEISKLVISSREALSGTIDGDRDTQAAIMNLIQVGTSAGGARAKAVIAWNPETKEIRSGQLPADPGFEQWLLKLDGVGEGEDLSTGKGYGRIEYAYYLMARAAGITISESRLLEENGRAHFMTRRFDRSNGTKLHLQTLCAMQHLDYRQRATHDYSQYFQTIKALNLPLHELAEAYRRMIFNVLAANCDDHTKNHSFLMEKTGEWHLAPAYDLTHSFNPNGEWTYQHLMSVNGKFRNMNRSDFHAVGDRFLVPDYKGIISSVSAAIKRWPEFAEAAGLPMREAERIQNDFIPSAERG</sequence>
<comment type="similarity">
    <text evidence="1">Belongs to the HipA Ser/Thr kinase family.</text>
</comment>
<dbReference type="AlphaFoldDB" id="B4SDQ8"/>
<dbReference type="eggNOG" id="COG3550">
    <property type="taxonomic scope" value="Bacteria"/>
</dbReference>
<dbReference type="HOGENOM" id="CLU_041102_1_0_10"/>
<accession>B4SDQ8</accession>
<gene>
    <name evidence="6" type="ordered locus">Ppha_2229</name>
</gene>
<dbReference type="PANTHER" id="PTHR37419:SF8">
    <property type="entry name" value="TOXIN YJJJ"/>
    <property type="match status" value="1"/>
</dbReference>
<evidence type="ECO:0000256" key="3">
    <source>
        <dbReference type="ARBA" id="ARBA00022777"/>
    </source>
</evidence>
<dbReference type="STRING" id="324925.Ppha_2229"/>
<dbReference type="PANTHER" id="PTHR37419">
    <property type="entry name" value="SERINE/THREONINE-PROTEIN KINASE TOXIN HIPA"/>
    <property type="match status" value="1"/>
</dbReference>